<keyword evidence="3" id="KW-1185">Reference proteome</keyword>
<evidence type="ECO:0000313" key="3">
    <source>
        <dbReference type="Proteomes" id="UP000192911"/>
    </source>
</evidence>
<dbReference type="Proteomes" id="UP000192911">
    <property type="component" value="Unassembled WGS sequence"/>
</dbReference>
<feature type="region of interest" description="Disordered" evidence="1">
    <location>
        <begin position="63"/>
        <end position="88"/>
    </location>
</feature>
<dbReference type="GeneID" id="95553221"/>
<proteinExistence type="predicted"/>
<gene>
    <name evidence="2" type="ORF">SAMN06295900_11381</name>
</gene>
<dbReference type="EMBL" id="FXAH01000013">
    <property type="protein sequence ID" value="SMF63226.1"/>
    <property type="molecule type" value="Genomic_DNA"/>
</dbReference>
<reference evidence="3" key="1">
    <citation type="submission" date="2017-04" db="EMBL/GenBank/DDBJ databases">
        <authorList>
            <person name="Varghese N."/>
            <person name="Submissions S."/>
        </authorList>
    </citation>
    <scope>NUCLEOTIDE SEQUENCE [LARGE SCALE GENOMIC DNA]</scope>
    <source>
        <strain evidence="3">Ballard 720</strain>
    </source>
</reference>
<evidence type="ECO:0000256" key="1">
    <source>
        <dbReference type="SAM" id="MobiDB-lite"/>
    </source>
</evidence>
<dbReference type="STRING" id="28094.SAMN06295900_11381"/>
<dbReference type="AlphaFoldDB" id="A0A1X7G4Q3"/>
<dbReference type="RefSeq" id="WP_085229340.1">
    <property type="nucleotide sequence ID" value="NZ_BSQD01000007.1"/>
</dbReference>
<dbReference type="OrthoDB" id="5625257at2"/>
<name>A0A1X7G4Q3_TRICW</name>
<sequence length="88" mass="9307">MSDFNAYANDDDVLNIEGDALTVSNGTTRVVIAGTLEIARDRRGLKAALALKQAVDAIVTSLQGDSHLPQRVDDEPPTPTGTVDNPFA</sequence>
<organism evidence="2 3">
    <name type="scientific">Trinickia caryophylli</name>
    <name type="common">Paraburkholderia caryophylli</name>
    <dbReference type="NCBI Taxonomy" id="28094"/>
    <lineage>
        <taxon>Bacteria</taxon>
        <taxon>Pseudomonadati</taxon>
        <taxon>Pseudomonadota</taxon>
        <taxon>Betaproteobacteria</taxon>
        <taxon>Burkholderiales</taxon>
        <taxon>Burkholderiaceae</taxon>
        <taxon>Trinickia</taxon>
    </lineage>
</organism>
<protein>
    <submittedName>
        <fullName evidence="2">Uncharacterized protein</fullName>
    </submittedName>
</protein>
<accession>A0A1X7G4Q3</accession>
<evidence type="ECO:0000313" key="2">
    <source>
        <dbReference type="EMBL" id="SMF63226.1"/>
    </source>
</evidence>